<dbReference type="Pfam" id="PF13812">
    <property type="entry name" value="PPR_3"/>
    <property type="match status" value="1"/>
</dbReference>
<dbReference type="GeneID" id="28897169"/>
<dbReference type="Proteomes" id="UP000076632">
    <property type="component" value="Unassembled WGS sequence"/>
</dbReference>
<feature type="repeat" description="PPR" evidence="2">
    <location>
        <begin position="515"/>
        <end position="549"/>
    </location>
</feature>
<dbReference type="InterPro" id="IPR050872">
    <property type="entry name" value="PPR_P_subfamily"/>
</dbReference>
<dbReference type="OrthoDB" id="185373at2759"/>
<gene>
    <name evidence="4" type="ORF">L228DRAFT_244878</name>
</gene>
<feature type="region of interest" description="Disordered" evidence="3">
    <location>
        <begin position="90"/>
        <end position="111"/>
    </location>
</feature>
<evidence type="ECO:0000256" key="1">
    <source>
        <dbReference type="ARBA" id="ARBA00007626"/>
    </source>
</evidence>
<dbReference type="EMBL" id="KV407456">
    <property type="protein sequence ID" value="KZF24015.1"/>
    <property type="molecule type" value="Genomic_DNA"/>
</dbReference>
<dbReference type="InterPro" id="IPR002885">
    <property type="entry name" value="PPR_rpt"/>
</dbReference>
<proteinExistence type="inferred from homology"/>
<feature type="compositionally biased region" description="Basic and acidic residues" evidence="3">
    <location>
        <begin position="97"/>
        <end position="108"/>
    </location>
</feature>
<dbReference type="PANTHER" id="PTHR46128">
    <property type="entry name" value="MITOCHONDRIAL GROUP I INTRON SPLICING FACTOR CCM1"/>
    <property type="match status" value="1"/>
</dbReference>
<dbReference type="InterPro" id="IPR011990">
    <property type="entry name" value="TPR-like_helical_dom_sf"/>
</dbReference>
<evidence type="ECO:0000313" key="4">
    <source>
        <dbReference type="EMBL" id="KZF24015.1"/>
    </source>
</evidence>
<evidence type="ECO:0000256" key="3">
    <source>
        <dbReference type="SAM" id="MobiDB-lite"/>
    </source>
</evidence>
<evidence type="ECO:0000313" key="5">
    <source>
        <dbReference type="Proteomes" id="UP000076632"/>
    </source>
</evidence>
<comment type="similarity">
    <text evidence="1">Belongs to the PPR family. P subfamily.</text>
</comment>
<organism evidence="4 5">
    <name type="scientific">Xylona heveae (strain CBS 132557 / TC161)</name>
    <dbReference type="NCBI Taxonomy" id="1328760"/>
    <lineage>
        <taxon>Eukaryota</taxon>
        <taxon>Fungi</taxon>
        <taxon>Dikarya</taxon>
        <taxon>Ascomycota</taxon>
        <taxon>Pezizomycotina</taxon>
        <taxon>Xylonomycetes</taxon>
        <taxon>Xylonales</taxon>
        <taxon>Xylonaceae</taxon>
        <taxon>Xylona</taxon>
    </lineage>
</organism>
<evidence type="ECO:0000256" key="2">
    <source>
        <dbReference type="PROSITE-ProRule" id="PRU00708"/>
    </source>
</evidence>
<accession>A0A165HWB3</accession>
<feature type="compositionally biased region" description="Basic residues" evidence="3">
    <location>
        <begin position="152"/>
        <end position="161"/>
    </location>
</feature>
<feature type="repeat" description="PPR" evidence="2">
    <location>
        <begin position="802"/>
        <end position="836"/>
    </location>
</feature>
<name>A0A165HWB3_XYLHT</name>
<feature type="repeat" description="PPR" evidence="2">
    <location>
        <begin position="650"/>
        <end position="684"/>
    </location>
</feature>
<dbReference type="STRING" id="1328760.A0A165HWB3"/>
<feature type="repeat" description="PPR" evidence="2">
    <location>
        <begin position="480"/>
        <end position="514"/>
    </location>
</feature>
<evidence type="ECO:0008006" key="6">
    <source>
        <dbReference type="Google" id="ProtNLM"/>
    </source>
</evidence>
<dbReference type="Gene3D" id="1.25.40.10">
    <property type="entry name" value="Tetratricopeptide repeat domain"/>
    <property type="match status" value="3"/>
</dbReference>
<sequence>MSGPFICARCRTRIHRFSRGYYSIKSTSRASFVSLNQPQPKIQNDRVAAIEEPSLELPERISLPLTRPTTYPRRREYRDRTDGALQSLFRASAGESSRSHRNFERKTPQSDIRYSNSIPIQKLQQNLSDPQCSVQNSWQILRENYANGTVPKPRKPFKRPKGSSQERDICKQLLQRTVEAFAGQRELSGIPSPSQALYELHNLRLIGLEEWTDTLWSLLRHCEDSIACGPEHRTERRGESMLQNIFEVWNILFSIDRAEGMKMPLPNNRDHAFFPTNKQLHALKAGLSRDFSTRFLYFLPQSRSSKVGPSLAFAAYATFDLQQRQLSHMSLETAESREFLRFMCHLVAYGKPNFSSMKDFVISKGVSAEYVAKVLERTIEAPQAALQLLAKNASLGHADRSGVRSEDGDQTNHKITFFMRQLKRATERNDIVRVDSLWHEIPHHFPAHNDFPNRSIHSDGGSASQHRPVKLEFHSNSAIPLTIYTRFLSAYMSLRQPDRAIDVWNEMITAGHSPSILAWHAMMEGCRAARDAASLEQIWQRMVLSGVKPDIQCWTTRVSGLMRCNKKEAGVKALFEMGRLWLECTKRAQRLTRDRPSTSDLLTSPIDIEGVIKPTIETVNAALGPLVAQEQDALAKEVLLWAQSFNIQYDIVTFNMLLRRAVRKGQDAEARTLLACMEAQQILPDVATFSILLDGLFQNDMFIASSPVEQQSLITSILGDMEASGVKANVYSYGILIDRLLKQCLNLPAARAVLDHMASRKIKASPHIYTIILTHYFDQESPDLVAIDSLWERIKLEGGVVDLIFCDRLIEGYARTGQTSKMMAFLGRMPSEGKVPGWNALSAVLRALIRNEEWEMIKRVIEDVESEDGCFKHGIRGLKGEVEFWELVQTLRLDGTIPFVTAGQGLQSHPGVVSSAPLAPSHS</sequence>
<dbReference type="AlphaFoldDB" id="A0A165HWB3"/>
<dbReference type="RefSeq" id="XP_018189570.1">
    <property type="nucleotide sequence ID" value="XM_018332032.1"/>
</dbReference>
<dbReference type="PROSITE" id="PS51375">
    <property type="entry name" value="PPR"/>
    <property type="match status" value="4"/>
</dbReference>
<reference evidence="4 5" key="1">
    <citation type="journal article" date="2016" name="Fungal Biol.">
        <title>The genome of Xylona heveae provides a window into fungal endophytism.</title>
        <authorList>
            <person name="Gazis R."/>
            <person name="Kuo A."/>
            <person name="Riley R."/>
            <person name="LaButti K."/>
            <person name="Lipzen A."/>
            <person name="Lin J."/>
            <person name="Amirebrahimi M."/>
            <person name="Hesse C.N."/>
            <person name="Spatafora J.W."/>
            <person name="Henrissat B."/>
            <person name="Hainaut M."/>
            <person name="Grigoriev I.V."/>
            <person name="Hibbett D.S."/>
        </authorList>
    </citation>
    <scope>NUCLEOTIDE SEQUENCE [LARGE SCALE GENOMIC DNA]</scope>
    <source>
        <strain evidence="4 5">TC161</strain>
    </source>
</reference>
<dbReference type="InParanoid" id="A0A165HWB3"/>
<protein>
    <recommendedName>
        <fullName evidence="6">Pentatricopeptide repeat protein</fullName>
    </recommendedName>
</protein>
<dbReference type="Pfam" id="PF13041">
    <property type="entry name" value="PPR_2"/>
    <property type="match status" value="1"/>
</dbReference>
<dbReference type="NCBIfam" id="TIGR00756">
    <property type="entry name" value="PPR"/>
    <property type="match status" value="1"/>
</dbReference>
<keyword evidence="5" id="KW-1185">Reference proteome</keyword>
<dbReference type="Pfam" id="PF01535">
    <property type="entry name" value="PPR"/>
    <property type="match status" value="2"/>
</dbReference>
<dbReference type="PANTHER" id="PTHR46128:SF211">
    <property type="entry name" value="PENTACOTRIPEPTIDE-REPEAT REGION OF PRORP DOMAIN-CONTAINING PROTEIN"/>
    <property type="match status" value="1"/>
</dbReference>
<feature type="region of interest" description="Disordered" evidence="3">
    <location>
        <begin position="147"/>
        <end position="166"/>
    </location>
</feature>